<dbReference type="Proteomes" id="UP000480684">
    <property type="component" value="Unassembled WGS sequence"/>
</dbReference>
<dbReference type="InterPro" id="IPR036291">
    <property type="entry name" value="NAD(P)-bd_dom_sf"/>
</dbReference>
<dbReference type="PANTHER" id="PTHR43318">
    <property type="entry name" value="UDP-N-ACETYLGLUCOSAMINE 4,6-DEHYDRATASE"/>
    <property type="match status" value="1"/>
</dbReference>
<evidence type="ECO:0000259" key="2">
    <source>
        <dbReference type="Pfam" id="PF02719"/>
    </source>
</evidence>
<evidence type="ECO:0000256" key="1">
    <source>
        <dbReference type="ARBA" id="ARBA00007430"/>
    </source>
</evidence>
<dbReference type="EMBL" id="JAAIYP010000039">
    <property type="protein sequence ID" value="NFV81192.1"/>
    <property type="molecule type" value="Genomic_DNA"/>
</dbReference>
<dbReference type="EC" id="4.2.1.115" evidence="3"/>
<dbReference type="Pfam" id="PF02719">
    <property type="entry name" value="Polysacc_synt_2"/>
    <property type="match status" value="1"/>
</dbReference>
<dbReference type="RefSeq" id="WP_163680870.1">
    <property type="nucleotide sequence ID" value="NZ_JAAIYP010000039.1"/>
</dbReference>
<organism evidence="3 4">
    <name type="scientific">Magnetospirillum aberrantis SpK</name>
    <dbReference type="NCBI Taxonomy" id="908842"/>
    <lineage>
        <taxon>Bacteria</taxon>
        <taxon>Pseudomonadati</taxon>
        <taxon>Pseudomonadota</taxon>
        <taxon>Alphaproteobacteria</taxon>
        <taxon>Rhodospirillales</taxon>
        <taxon>Rhodospirillaceae</taxon>
        <taxon>Magnetospirillum</taxon>
    </lineage>
</organism>
<dbReference type="NCBIfam" id="TIGR03589">
    <property type="entry name" value="PseB"/>
    <property type="match status" value="1"/>
</dbReference>
<protein>
    <submittedName>
        <fullName evidence="3">UDP-N-acetylglucosamine 4,6-dehydratase (Inverting)</fullName>
        <ecNumber evidence="3">4.2.1.115</ecNumber>
    </submittedName>
</protein>
<keyword evidence="4" id="KW-1185">Reference proteome</keyword>
<dbReference type="InterPro" id="IPR003869">
    <property type="entry name" value="Polysac_CapD-like"/>
</dbReference>
<dbReference type="InterPro" id="IPR020025">
    <property type="entry name" value="PseB"/>
</dbReference>
<dbReference type="Gene3D" id="3.40.50.720">
    <property type="entry name" value="NAD(P)-binding Rossmann-like Domain"/>
    <property type="match status" value="1"/>
</dbReference>
<evidence type="ECO:0000313" key="3">
    <source>
        <dbReference type="EMBL" id="NFV81192.1"/>
    </source>
</evidence>
<comment type="similarity">
    <text evidence="1">Belongs to the polysaccharide synthase family.</text>
</comment>
<dbReference type="InterPro" id="IPR051203">
    <property type="entry name" value="Polysaccharide_Synthase-Rel"/>
</dbReference>
<name>A0A7C9UXX2_9PROT</name>
<dbReference type="CDD" id="cd05237">
    <property type="entry name" value="UDP_invert_4-6DH_SDR_e"/>
    <property type="match status" value="1"/>
</dbReference>
<sequence length="335" mass="37128">MSTLDGKSILVTGGTGSFGQAFVRTVLERCKPKRLAIFSRDELKQSQMAMDPRFANRQELRFLIGDVRDKDRLSMAMRGIDTVVHAAAMKQVPTAEYNPFECLRTNVWGAENVVRAALDTGVKRVLALSTDKAANPINLYGASKLAAEKIFVAANNLSGGTDTRFSVVRYGNVLGSRGSVLPLFQRLIAEGAKELPVTDERMTRFWITLQQGVDFVLSSMSMMRGGEIFVPRIPSMTVVDMAKAVAPELPVKVIGIRPGEKLHEVLMCEDEARLALELDDRFIIEPAFSFWRSKPYADRGANRVSDGFAYTSNTNTMWMSIDQLRDLLQRPGALA</sequence>
<gene>
    <name evidence="3" type="primary">pseB</name>
    <name evidence="3" type="ORF">G4223_13825</name>
</gene>
<comment type="caution">
    <text evidence="3">The sequence shown here is derived from an EMBL/GenBank/DDBJ whole genome shotgun (WGS) entry which is preliminary data.</text>
</comment>
<dbReference type="GO" id="GO:0016829">
    <property type="term" value="F:lyase activity"/>
    <property type="evidence" value="ECO:0007669"/>
    <property type="project" value="UniProtKB-KW"/>
</dbReference>
<proteinExistence type="inferred from homology"/>
<reference evidence="3 4" key="1">
    <citation type="submission" date="2020-02" db="EMBL/GenBank/DDBJ databases">
        <authorList>
            <person name="Dziuba M."/>
            <person name="Kuznetsov B."/>
            <person name="Mardanov A."/>
            <person name="Ravin N."/>
            <person name="Grouzdev D."/>
        </authorList>
    </citation>
    <scope>NUCLEOTIDE SEQUENCE [LARGE SCALE GENOMIC DNA]</scope>
    <source>
        <strain evidence="3 4">SpK</strain>
    </source>
</reference>
<keyword evidence="3" id="KW-0456">Lyase</keyword>
<evidence type="ECO:0000313" key="4">
    <source>
        <dbReference type="Proteomes" id="UP000480684"/>
    </source>
</evidence>
<dbReference type="PANTHER" id="PTHR43318:SF2">
    <property type="entry name" value="UDP-N-ACETYLGLUCOSAMINE 4,6-DEHYDRATASE (INVERTING)"/>
    <property type="match status" value="1"/>
</dbReference>
<dbReference type="SUPFAM" id="SSF51735">
    <property type="entry name" value="NAD(P)-binding Rossmann-fold domains"/>
    <property type="match status" value="1"/>
</dbReference>
<accession>A0A7C9UXX2</accession>
<feature type="domain" description="Polysaccharide biosynthesis protein CapD-like" evidence="2">
    <location>
        <begin position="9"/>
        <end position="285"/>
    </location>
</feature>
<dbReference type="AlphaFoldDB" id="A0A7C9UXX2"/>